<dbReference type="SUPFAM" id="SSF51621">
    <property type="entry name" value="Phosphoenolpyruvate/pyruvate domain"/>
    <property type="match status" value="1"/>
</dbReference>
<evidence type="ECO:0000313" key="6">
    <source>
        <dbReference type="EMBL" id="RAR08040.1"/>
    </source>
</evidence>
<dbReference type="GO" id="GO:0003677">
    <property type="term" value="F:DNA binding"/>
    <property type="evidence" value="ECO:0007669"/>
    <property type="project" value="InterPro"/>
</dbReference>
<dbReference type="GO" id="GO:0030267">
    <property type="term" value="F:glyoxylate reductase (NADPH) activity"/>
    <property type="evidence" value="ECO:0007669"/>
    <property type="project" value="TreeGrafter"/>
</dbReference>
<dbReference type="GO" id="GO:0051287">
    <property type="term" value="F:NAD binding"/>
    <property type="evidence" value="ECO:0007669"/>
    <property type="project" value="InterPro"/>
</dbReference>
<dbReference type="EMBL" id="QGDH01000091">
    <property type="protein sequence ID" value="RAR08040.1"/>
    <property type="molecule type" value="Genomic_DNA"/>
</dbReference>
<dbReference type="InterPro" id="IPR029753">
    <property type="entry name" value="D-isomer_DH_CS"/>
</dbReference>
<dbReference type="GO" id="GO:0005829">
    <property type="term" value="C:cytosol"/>
    <property type="evidence" value="ECO:0007669"/>
    <property type="project" value="TreeGrafter"/>
</dbReference>
<dbReference type="Gene3D" id="3.20.20.60">
    <property type="entry name" value="Phosphoenolpyruvate-binding domains"/>
    <property type="match status" value="1"/>
</dbReference>
<dbReference type="InterPro" id="IPR006140">
    <property type="entry name" value="D-isomer_DH_NAD-bd"/>
</dbReference>
<dbReference type="SMART" id="SM00906">
    <property type="entry name" value="Fungal_trans"/>
    <property type="match status" value="1"/>
</dbReference>
<dbReference type="Proteomes" id="UP000249619">
    <property type="component" value="Unassembled WGS sequence"/>
</dbReference>
<dbReference type="Gene3D" id="3.40.50.720">
    <property type="entry name" value="NAD(P)-binding Rossmann-like Domain"/>
    <property type="match status" value="2"/>
</dbReference>
<dbReference type="InterPro" id="IPR005000">
    <property type="entry name" value="Aldolase/citrate-lyase_domain"/>
</dbReference>
<feature type="domain" description="Xylanolytic transcriptional activator regulatory" evidence="5">
    <location>
        <begin position="509"/>
        <end position="583"/>
    </location>
</feature>
<dbReference type="Pfam" id="PF02826">
    <property type="entry name" value="2-Hacid_dh_C"/>
    <property type="match status" value="1"/>
</dbReference>
<dbReference type="PROSITE" id="PS00065">
    <property type="entry name" value="D_2_HYDROXYACID_DH_1"/>
    <property type="match status" value="1"/>
</dbReference>
<evidence type="ECO:0000256" key="1">
    <source>
        <dbReference type="ARBA" id="ARBA00022723"/>
    </source>
</evidence>
<dbReference type="AlphaFoldDB" id="A0A364MZV9"/>
<comment type="caution">
    <text evidence="6">The sequence shown here is derived from an EMBL/GenBank/DDBJ whole genome shotgun (WGS) entry which is preliminary data.</text>
</comment>
<dbReference type="InterPro" id="IPR029752">
    <property type="entry name" value="D-isomer_DH_CS1"/>
</dbReference>
<dbReference type="Pfam" id="PF04082">
    <property type="entry name" value="Fungal_trans"/>
    <property type="match status" value="1"/>
</dbReference>
<reference evidence="7" key="1">
    <citation type="submission" date="2018-05" db="EMBL/GenBank/DDBJ databases">
        <title>Draft genome sequence of Stemphylium lycopersici strain CIDEFI 213.</title>
        <authorList>
            <person name="Medina R."/>
            <person name="Franco M.E.E."/>
            <person name="Lucentini C.G."/>
            <person name="Saparrat M.C.N."/>
            <person name="Balatti P.A."/>
        </authorList>
    </citation>
    <scope>NUCLEOTIDE SEQUENCE [LARGE SCALE GENOMIC DNA]</scope>
    <source>
        <strain evidence="7">CIDEFI 213</strain>
    </source>
</reference>
<dbReference type="SUPFAM" id="SSF52283">
    <property type="entry name" value="Formate/glycerate dehydrogenase catalytic domain-like"/>
    <property type="match status" value="1"/>
</dbReference>
<dbReference type="PANTHER" id="PTHR10996">
    <property type="entry name" value="2-HYDROXYACID DEHYDROGENASE-RELATED"/>
    <property type="match status" value="1"/>
</dbReference>
<dbReference type="InterPro" id="IPR006139">
    <property type="entry name" value="D-isomer_2_OHA_DH_cat_dom"/>
</dbReference>
<evidence type="ECO:0000256" key="2">
    <source>
        <dbReference type="ARBA" id="ARBA00023002"/>
    </source>
</evidence>
<sequence length="1029" mass="112246">MTELTLHNSIREKMLRDEVAYTLSVKLVRSVELPMMAKTAGFDGILIDMEHSTFDMDTTSQICIAALYAGISPIVRVPSKDPFFVSRVLDGGAMGVIVPHIRSVQDAKDVVAAAKFQPVGHRSSTNNMPQFQYRHLSAKAMSPVCNRETLVIPMVETLEAVDCVEDLAAVEGVDSLLIGTNDMCAELGIPGQYESPQLLEVYEKTIKACNKHGKWCSRELPTCQQCLAASSQCVQRRLGSVIDTSDPTSISYIESLKSRIRVLEARSSQNSDVSANALSESDSPAQRRNSSLRAPDTPQESGTVENEATTTEQHNTMHEAGYLSLSAMAEPTNQQSLLNRGLSFSTLFLAAANVSGMNPNLPMGANSSLYGPMAEFRGHIIPQGSRLGGVQSAQAFQYFLERGLVMVPIMAPSEFEELYKSVTEAEQDGSMDHFANESPEKVVLLRVCVALGLLLSPNYHITEVLASELVAKALQLMPCVFDRAGDLAIVHCLAALTTHSLYSTYGGSSWHLLGLAMTRCISSGMHTCRVSDIGSENQSKRHNGRAFWTLYVLDTYLSTAMDRPFCLDDSDLTISWPPTPHAGATEADDISLRHLVQHAHILRDMRKDDGEGSLCHFVNLSHWKETIPATLSTVGSLGNQLHTRALLELLKRPDFAEDAARDMMLTHIEEHFVGYVASVESELTNQQHAPGCLDGHFLFFIALIEPENISASSASLHVSNKPTVYLLDELHPQAIKHAKSLFNTILPSDPKHSEWKEKGEYLVIRGSYLTREDVEACKKLKAIGKQGVGIDKIDGEACRARGIKIFNTPGANAQAVAETVLSLTMSVAREIGRITALQSAGVKVPKETCSGLMINNKTIGIVGMGNIGRKVAHIFQGGLGCRIIAYDPLLPKDAWGDVAHVRAESLEELLVGSDVVTLHVPLIPQTRGLISYEQLKIMKRTAILINAARGGIVHEGDLERVLKEGLIWGAGLDCHEHEPPTKERYGGLWGTGRVVSTPHIGAATAETQMETAIAAVDRLHDYIKTVRGL</sequence>
<keyword evidence="7" id="KW-1185">Reference proteome</keyword>
<keyword evidence="1" id="KW-0479">Metal-binding</keyword>
<dbReference type="InterPro" id="IPR050223">
    <property type="entry name" value="D-isomer_2-hydroxyacid_DH"/>
</dbReference>
<dbReference type="SUPFAM" id="SSF51735">
    <property type="entry name" value="NAD(P)-binding Rossmann-fold domains"/>
    <property type="match status" value="1"/>
</dbReference>
<keyword evidence="2" id="KW-0560">Oxidoreductase</keyword>
<dbReference type="InterPro" id="IPR036291">
    <property type="entry name" value="NAD(P)-bd_dom_sf"/>
</dbReference>
<name>A0A364MZV9_STELY</name>
<proteinExistence type="predicted"/>
<keyword evidence="3" id="KW-0539">Nucleus</keyword>
<dbReference type="InterPro" id="IPR015813">
    <property type="entry name" value="Pyrv/PenolPyrv_kinase-like_dom"/>
</dbReference>
<evidence type="ECO:0000259" key="5">
    <source>
        <dbReference type="SMART" id="SM00906"/>
    </source>
</evidence>
<dbReference type="InterPro" id="IPR007219">
    <property type="entry name" value="XnlR_reg_dom"/>
</dbReference>
<gene>
    <name evidence="6" type="ORF">DDE83_006140</name>
</gene>
<accession>A0A364MZV9</accession>
<evidence type="ECO:0000256" key="3">
    <source>
        <dbReference type="ARBA" id="ARBA00023242"/>
    </source>
</evidence>
<dbReference type="Pfam" id="PF00389">
    <property type="entry name" value="2-Hacid_dh"/>
    <property type="match status" value="1"/>
</dbReference>
<dbReference type="PROSITE" id="PS00670">
    <property type="entry name" value="D_2_HYDROXYACID_DH_2"/>
    <property type="match status" value="1"/>
</dbReference>
<dbReference type="CDD" id="cd12148">
    <property type="entry name" value="fungal_TF_MHR"/>
    <property type="match status" value="1"/>
</dbReference>
<feature type="region of interest" description="Disordered" evidence="4">
    <location>
        <begin position="271"/>
        <end position="313"/>
    </location>
</feature>
<dbReference type="PANTHER" id="PTHR10996:SF264">
    <property type="entry name" value="HYPOTHETICAL D-ISOMER SPECIFIC 2-HYDROXYACID DEHYDROGENASE (EUROFUNG)"/>
    <property type="match status" value="1"/>
</dbReference>
<protein>
    <submittedName>
        <fullName evidence="6">D-3-phosphoglycerate dehydrogenase</fullName>
    </submittedName>
</protein>
<dbReference type="STRING" id="183478.A0A364MZV9"/>
<dbReference type="GO" id="GO:0016618">
    <property type="term" value="F:hydroxypyruvate reductase [NAD(P)H] activity"/>
    <property type="evidence" value="ECO:0007669"/>
    <property type="project" value="TreeGrafter"/>
</dbReference>
<dbReference type="OrthoDB" id="298012at2759"/>
<evidence type="ECO:0000313" key="7">
    <source>
        <dbReference type="Proteomes" id="UP000249619"/>
    </source>
</evidence>
<dbReference type="InterPro" id="IPR040442">
    <property type="entry name" value="Pyrv_kinase-like_dom_sf"/>
</dbReference>
<dbReference type="Pfam" id="PF03328">
    <property type="entry name" value="HpcH_HpaI"/>
    <property type="match status" value="1"/>
</dbReference>
<dbReference type="GO" id="GO:0006351">
    <property type="term" value="P:DNA-templated transcription"/>
    <property type="evidence" value="ECO:0007669"/>
    <property type="project" value="InterPro"/>
</dbReference>
<evidence type="ECO:0000256" key="4">
    <source>
        <dbReference type="SAM" id="MobiDB-lite"/>
    </source>
</evidence>
<dbReference type="GO" id="GO:0008270">
    <property type="term" value="F:zinc ion binding"/>
    <property type="evidence" value="ECO:0007669"/>
    <property type="project" value="InterPro"/>
</dbReference>
<organism evidence="6 7">
    <name type="scientific">Stemphylium lycopersici</name>
    <name type="common">Tomato gray leaf spot disease fungus</name>
    <name type="synonym">Thyrospora lycopersici</name>
    <dbReference type="NCBI Taxonomy" id="183478"/>
    <lineage>
        <taxon>Eukaryota</taxon>
        <taxon>Fungi</taxon>
        <taxon>Dikarya</taxon>
        <taxon>Ascomycota</taxon>
        <taxon>Pezizomycotina</taxon>
        <taxon>Dothideomycetes</taxon>
        <taxon>Pleosporomycetidae</taxon>
        <taxon>Pleosporales</taxon>
        <taxon>Pleosporineae</taxon>
        <taxon>Pleosporaceae</taxon>
        <taxon>Stemphylium</taxon>
    </lineage>
</organism>